<feature type="compositionally biased region" description="Pro residues" evidence="1">
    <location>
        <begin position="108"/>
        <end position="129"/>
    </location>
</feature>
<feature type="compositionally biased region" description="Pro residues" evidence="1">
    <location>
        <begin position="38"/>
        <end position="50"/>
    </location>
</feature>
<feature type="compositionally biased region" description="Polar residues" evidence="1">
    <location>
        <begin position="180"/>
        <end position="190"/>
    </location>
</feature>
<proteinExistence type="predicted"/>
<comment type="caution">
    <text evidence="2">The sequence shown here is derived from an EMBL/GenBank/DDBJ whole genome shotgun (WGS) entry which is preliminary data.</text>
</comment>
<dbReference type="EMBL" id="JBJQOH010000001">
    <property type="protein sequence ID" value="KAL3699616.1"/>
    <property type="molecule type" value="Genomic_DNA"/>
</dbReference>
<keyword evidence="3" id="KW-1185">Reference proteome</keyword>
<name>A0ABD3I8J7_9MARC</name>
<organism evidence="2 3">
    <name type="scientific">Riccia sorocarpa</name>
    <dbReference type="NCBI Taxonomy" id="122646"/>
    <lineage>
        <taxon>Eukaryota</taxon>
        <taxon>Viridiplantae</taxon>
        <taxon>Streptophyta</taxon>
        <taxon>Embryophyta</taxon>
        <taxon>Marchantiophyta</taxon>
        <taxon>Marchantiopsida</taxon>
        <taxon>Marchantiidae</taxon>
        <taxon>Marchantiales</taxon>
        <taxon>Ricciaceae</taxon>
        <taxon>Riccia</taxon>
    </lineage>
</organism>
<dbReference type="Proteomes" id="UP001633002">
    <property type="component" value="Unassembled WGS sequence"/>
</dbReference>
<sequence length="384" mass="42711">MARTRGAGASPSSSTLPPAARARQSRRERERERERGPGPGPGPRALPPTVPRRDTRSGGRDPPPHHSDPRSSDPSPCPSDPGPSDPPPRRSGSTSSDPPPRPSDPRPSDPPPPRSDPRSSDPPPRPSDPGPSDLPSRRSDPRSSDPPPHRSDPGPSDPPPHRSSPDSVPERSVIPRRPRQSYQASSSTEVPSDMLETVREGIRPLFDGAEGERRDFSAEELERLIAGTIERVQASQPTSSSHGRHYTAAMFAPPSRSTLDHISFDDRGAVSVIYRYSITIYPGEELSEKELRDTVRQHFRDRKYNRLRKLKAMLRALDYDTDPDASLQKPAWISETSWAVMLPDAQQCFWHEEMDRTEFALVHTREDEAAGRRTLRTVSYLETM</sequence>
<feature type="compositionally biased region" description="Basic and acidic residues" evidence="1">
    <location>
        <begin position="135"/>
        <end position="152"/>
    </location>
</feature>
<dbReference type="AlphaFoldDB" id="A0ABD3I8J7"/>
<feature type="compositionally biased region" description="Pro residues" evidence="1">
    <location>
        <begin position="75"/>
        <end position="86"/>
    </location>
</feature>
<protein>
    <submittedName>
        <fullName evidence="2">Uncharacterized protein</fullName>
    </submittedName>
</protein>
<feature type="compositionally biased region" description="Basic and acidic residues" evidence="1">
    <location>
        <begin position="51"/>
        <end position="71"/>
    </location>
</feature>
<evidence type="ECO:0000256" key="1">
    <source>
        <dbReference type="SAM" id="MobiDB-lite"/>
    </source>
</evidence>
<accession>A0ABD3I8J7</accession>
<feature type="compositionally biased region" description="Low complexity" evidence="1">
    <location>
        <begin position="7"/>
        <end position="22"/>
    </location>
</feature>
<evidence type="ECO:0000313" key="2">
    <source>
        <dbReference type="EMBL" id="KAL3699616.1"/>
    </source>
</evidence>
<feature type="compositionally biased region" description="Basic and acidic residues" evidence="1">
    <location>
        <begin position="25"/>
        <end position="36"/>
    </location>
</feature>
<reference evidence="2 3" key="1">
    <citation type="submission" date="2024-09" db="EMBL/GenBank/DDBJ databases">
        <title>Chromosome-scale assembly of Riccia sorocarpa.</title>
        <authorList>
            <person name="Paukszto L."/>
        </authorList>
    </citation>
    <scope>NUCLEOTIDE SEQUENCE [LARGE SCALE GENOMIC DNA]</scope>
    <source>
        <strain evidence="2">LP-2024</strain>
        <tissue evidence="2">Aerial parts of the thallus</tissue>
    </source>
</reference>
<gene>
    <name evidence="2" type="ORF">R1sor_017638</name>
</gene>
<evidence type="ECO:0000313" key="3">
    <source>
        <dbReference type="Proteomes" id="UP001633002"/>
    </source>
</evidence>
<feature type="region of interest" description="Disordered" evidence="1">
    <location>
        <begin position="1"/>
        <end position="195"/>
    </location>
</feature>